<reference evidence="1" key="1">
    <citation type="submission" date="2020-05" db="EMBL/GenBank/DDBJ databases">
        <title>Identification of trans-AT polyketide cluster in two marine bacteria, producers of a novel glutaramide-containing polyketide sesbanimide D and analogs.</title>
        <authorList>
            <person name="Kacar D."/>
            <person name="Rodriguez P."/>
            <person name="Canedo L."/>
            <person name="Gonzalez E."/>
            <person name="Galan B."/>
            <person name="De La Calle F."/>
            <person name="Garcia J.L."/>
        </authorList>
    </citation>
    <scope>NUCLEOTIDE SEQUENCE</scope>
    <source>
        <strain evidence="1">PHM038</strain>
    </source>
</reference>
<dbReference type="EMBL" id="JABFCZ010000002">
    <property type="protein sequence ID" value="MBD1544879.1"/>
    <property type="molecule type" value="Genomic_DNA"/>
</dbReference>
<proteinExistence type="predicted"/>
<dbReference type="AlphaFoldDB" id="A0A926NR17"/>
<protein>
    <submittedName>
        <fullName evidence="1">Uncharacterized protein</fullName>
    </submittedName>
</protein>
<dbReference type="Proteomes" id="UP000598467">
    <property type="component" value="Unassembled WGS sequence"/>
</dbReference>
<sequence>MRNTLPSADAFTRKTAPLIELTRAFGNADMKNAFADLKADYDLRIAQAGSHEERLSLQGEYKRVSKTLADFRDGLRDNSRVEQTASVWSSATRAARAWSNAGHSVDGMSGSLADVAHMVAGRGVTGFMKNALPDLVSGTRAARITRQDARDFATILETVTKARMASLTGLTNPFAARNAAQTLADSLDDRFSRVSAISWWNATMKDALSVYTMNRIAKTAMAASEVGASEGTAVGAGEEETRADYGTLSRRLRGYMERLGIEEKMAVRIGD</sequence>
<name>A0A926NR17_9HYPH</name>
<evidence type="ECO:0000313" key="2">
    <source>
        <dbReference type="Proteomes" id="UP000598467"/>
    </source>
</evidence>
<comment type="caution">
    <text evidence="1">The sequence shown here is derived from an EMBL/GenBank/DDBJ whole genome shotgun (WGS) entry which is preliminary data.</text>
</comment>
<dbReference type="RefSeq" id="WP_190289560.1">
    <property type="nucleotide sequence ID" value="NZ_JABFCZ010000002.1"/>
</dbReference>
<organism evidence="1 2">
    <name type="scientific">Roseibium aggregatum</name>
    <dbReference type="NCBI Taxonomy" id="187304"/>
    <lineage>
        <taxon>Bacteria</taxon>
        <taxon>Pseudomonadati</taxon>
        <taxon>Pseudomonadota</taxon>
        <taxon>Alphaproteobacteria</taxon>
        <taxon>Hyphomicrobiales</taxon>
        <taxon>Stappiaceae</taxon>
        <taxon>Roseibium</taxon>
    </lineage>
</organism>
<gene>
    <name evidence="1" type="ORF">HK439_01275</name>
</gene>
<accession>A0A926NR17</accession>
<evidence type="ECO:0000313" key="1">
    <source>
        <dbReference type="EMBL" id="MBD1544879.1"/>
    </source>
</evidence>